<gene>
    <name evidence="2" type="ORF">PSON_ATCC_30995.1.T0670214</name>
</gene>
<dbReference type="PANTHER" id="PTHR34128:SF2">
    <property type="entry name" value="CYTOCHROME C-TYPE BIOGENESIS PROTEIN CCME HOMOLOG, MITOCHONDRIAL"/>
    <property type="match status" value="1"/>
</dbReference>
<dbReference type="InterPro" id="IPR004329">
    <property type="entry name" value="CcmE"/>
</dbReference>
<evidence type="ECO:0008006" key="4">
    <source>
        <dbReference type="Google" id="ProtNLM"/>
    </source>
</evidence>
<keyword evidence="1" id="KW-1133">Transmembrane helix</keyword>
<evidence type="ECO:0000313" key="3">
    <source>
        <dbReference type="Proteomes" id="UP000692954"/>
    </source>
</evidence>
<dbReference type="PANTHER" id="PTHR34128">
    <property type="entry name" value="CYTOCHROME C-TYPE BIOGENESIS PROTEIN CCME HOMOLOG, MITOCHONDRIAL"/>
    <property type="match status" value="1"/>
</dbReference>
<dbReference type="Proteomes" id="UP000692954">
    <property type="component" value="Unassembled WGS sequence"/>
</dbReference>
<reference evidence="2" key="1">
    <citation type="submission" date="2021-01" db="EMBL/GenBank/DDBJ databases">
        <authorList>
            <consortium name="Genoscope - CEA"/>
            <person name="William W."/>
        </authorList>
    </citation>
    <scope>NUCLEOTIDE SEQUENCE</scope>
</reference>
<dbReference type="EMBL" id="CAJJDN010000067">
    <property type="protein sequence ID" value="CAD8097054.1"/>
    <property type="molecule type" value="Genomic_DNA"/>
</dbReference>
<evidence type="ECO:0000313" key="2">
    <source>
        <dbReference type="EMBL" id="CAD8097054.1"/>
    </source>
</evidence>
<comment type="caution">
    <text evidence="2">The sequence shown here is derived from an EMBL/GenBank/DDBJ whole genome shotgun (WGS) entry which is preliminary data.</text>
</comment>
<keyword evidence="1" id="KW-0472">Membrane</keyword>
<keyword evidence="3" id="KW-1185">Reference proteome</keyword>
<keyword evidence="1" id="KW-0812">Transmembrane</keyword>
<sequence length="181" mass="20840">MISKSRVLLTLSKPQITYSFSLINKLRNQVFKGSIYRAIGILAGIQVSATFISHYFVDKQVIFPVEDYLQNDRIKENQHYSIAGIIKPGSIEIKRGTLDVKFILTNFEDDISVIYRGETKYEFKEGETIVITAYTPDLKNKKRIIGLDYQTKHSMDGYMWEDKVGVNRNNYGLNSKLQSQL</sequence>
<organism evidence="2 3">
    <name type="scientific">Paramecium sonneborni</name>
    <dbReference type="NCBI Taxonomy" id="65129"/>
    <lineage>
        <taxon>Eukaryota</taxon>
        <taxon>Sar</taxon>
        <taxon>Alveolata</taxon>
        <taxon>Ciliophora</taxon>
        <taxon>Intramacronucleata</taxon>
        <taxon>Oligohymenophorea</taxon>
        <taxon>Peniculida</taxon>
        <taxon>Parameciidae</taxon>
        <taxon>Paramecium</taxon>
    </lineage>
</organism>
<proteinExistence type="predicted"/>
<accession>A0A8S1P2S3</accession>
<name>A0A8S1P2S3_9CILI</name>
<dbReference type="Pfam" id="PF03100">
    <property type="entry name" value="CcmE"/>
    <property type="match status" value="1"/>
</dbReference>
<dbReference type="GO" id="GO:0017004">
    <property type="term" value="P:cytochrome complex assembly"/>
    <property type="evidence" value="ECO:0007669"/>
    <property type="project" value="InterPro"/>
</dbReference>
<feature type="transmembrane region" description="Helical" evidence="1">
    <location>
        <begin position="35"/>
        <end position="57"/>
    </location>
</feature>
<evidence type="ECO:0000256" key="1">
    <source>
        <dbReference type="SAM" id="Phobius"/>
    </source>
</evidence>
<dbReference type="OrthoDB" id="284323at2759"/>
<dbReference type="GO" id="GO:0017003">
    <property type="term" value="P:protein-heme linkage"/>
    <property type="evidence" value="ECO:0007669"/>
    <property type="project" value="InterPro"/>
</dbReference>
<protein>
    <recommendedName>
        <fullName evidence="4">Cytochrome c-type biogenesis protein CcmE</fullName>
    </recommendedName>
</protein>
<dbReference type="GO" id="GO:0020037">
    <property type="term" value="F:heme binding"/>
    <property type="evidence" value="ECO:0007669"/>
    <property type="project" value="InterPro"/>
</dbReference>
<dbReference type="AlphaFoldDB" id="A0A8S1P2S3"/>